<dbReference type="InterPro" id="IPR027417">
    <property type="entry name" value="P-loop_NTPase"/>
</dbReference>
<protein>
    <submittedName>
        <fullName evidence="2">AAA family ATPase</fullName>
    </submittedName>
</protein>
<dbReference type="PANTHER" id="PTHR24220">
    <property type="entry name" value="IMPORT ATP-BINDING PROTEIN"/>
    <property type="match status" value="1"/>
</dbReference>
<feature type="domain" description="Protein CR006 P-loop" evidence="1">
    <location>
        <begin position="611"/>
        <end position="692"/>
    </location>
</feature>
<dbReference type="Pfam" id="PF13166">
    <property type="entry name" value="AAA_13"/>
    <property type="match status" value="1"/>
</dbReference>
<reference evidence="2" key="1">
    <citation type="submission" date="2023-07" db="EMBL/GenBank/DDBJ databases">
        <title>Stenotrophomonas isolates from soil.</title>
        <authorList>
            <person name="Sharma V."/>
            <person name="Zur-Pinska J."/>
            <person name="Hay A.G."/>
        </authorList>
    </citation>
    <scope>NUCLEOTIDE SEQUENCE</scope>
    <source>
        <strain evidence="2">C2</strain>
    </source>
</reference>
<proteinExistence type="predicted"/>
<sequence>MNGKASWLRAAARGLVENRRMPTDAEIAALADHCLLEASKQLAQTEPPLDPGAIAGTPSRAGLRLERVFDVRGVNALGDQAKLELADADLAIVYGPNGSGKSGYARLMKHLCGARLAGTIHGNVFDLTPEAPSANIEVRALETHGPATDTTILSWDSARGPLGPLKAVPVFDSATSLEFGDSASAATHTPRSMQFVGRLIQISDQVAANLRQRADLLVTQMPVLPSDLIQSPAANELRQLLRSKTQRAAIEEVCILSDEGRAERVTLEAALAQANPAELHAKVVAELERLAKHKAAAVDREYATGEEKAGEIVAAQLDAVNKRAAATAHATSFFQGLPLAGVGEDTWRRMWAAAEAYGQAFAYPDHTQPNTEEGARCVLCQQELNGDAKARMQGFADFIQDRLQAEATAAELRAVMLVQALPGIPDAQTWSTVSQALGLDHQTSEALRLAVSARSSALKVAVDVASLPVADWAEWHAAQASRTVELEKQRDTLAGLIDVEGRKLNQVRLLELRGREWLAAHREHVSAEVERLRAIEGVEAAIRLTSTNALTTKNNEIAGAELAKGFCDRFNAEMWRLGGRGLPVVMTHQSKGKGRFTFCAELRDPQRAIHNREVLSEGEQRVVALAAFLADATGSDRCLPIVFDDPISSLDQRFEEAVADRIAELAETRQVLVLTHRLSLMVLLKNAVKKRAEFHGSTARVQVLSIAREGRAAGVPATIDAFAMKPKEGLDKVVRDARSAANFDGEIRRAVLRNACSNFRILVERSVEEHLLFGMVMRYRREIKTMGHLKKLTAIRIEDCELIDGMMSKYSAFEHSQPMETPAWLPEIEELIADASSVQAWIKPFEARAKAAAEGRSSTT</sequence>
<evidence type="ECO:0000259" key="1">
    <source>
        <dbReference type="Pfam" id="PF13166"/>
    </source>
</evidence>
<organism evidence="2 3">
    <name type="scientific">Stenotrophomonas indicatrix</name>
    <dbReference type="NCBI Taxonomy" id="2045451"/>
    <lineage>
        <taxon>Bacteria</taxon>
        <taxon>Pseudomonadati</taxon>
        <taxon>Pseudomonadota</taxon>
        <taxon>Gammaproteobacteria</taxon>
        <taxon>Lysobacterales</taxon>
        <taxon>Lysobacteraceae</taxon>
        <taxon>Stenotrophomonas</taxon>
    </lineage>
</organism>
<comment type="caution">
    <text evidence="2">The sequence shown here is derived from an EMBL/GenBank/DDBJ whole genome shotgun (WGS) entry which is preliminary data.</text>
</comment>
<dbReference type="RefSeq" id="WP_301868523.1">
    <property type="nucleotide sequence ID" value="NZ_JAUKNN010000001.1"/>
</dbReference>
<evidence type="ECO:0000313" key="2">
    <source>
        <dbReference type="EMBL" id="MDN8667819.1"/>
    </source>
</evidence>
<dbReference type="SUPFAM" id="SSF52540">
    <property type="entry name" value="P-loop containing nucleoside triphosphate hydrolases"/>
    <property type="match status" value="1"/>
</dbReference>
<gene>
    <name evidence="2" type="ORF">Q0S36_00540</name>
</gene>
<dbReference type="EMBL" id="JAUKNN010000001">
    <property type="protein sequence ID" value="MDN8667819.1"/>
    <property type="molecule type" value="Genomic_DNA"/>
</dbReference>
<accession>A0ABT8Q7N0</accession>
<dbReference type="InterPro" id="IPR015854">
    <property type="entry name" value="ABC_transpr_LolD-like"/>
</dbReference>
<dbReference type="Gene3D" id="3.40.50.300">
    <property type="entry name" value="P-loop containing nucleotide triphosphate hydrolases"/>
    <property type="match status" value="1"/>
</dbReference>
<dbReference type="InterPro" id="IPR026866">
    <property type="entry name" value="CR006_AAA"/>
</dbReference>
<dbReference type="Proteomes" id="UP001174315">
    <property type="component" value="Unassembled WGS sequence"/>
</dbReference>
<evidence type="ECO:0000313" key="3">
    <source>
        <dbReference type="Proteomes" id="UP001174315"/>
    </source>
</evidence>
<name>A0ABT8Q7N0_9GAMM</name>
<keyword evidence="3" id="KW-1185">Reference proteome</keyword>